<organism evidence="3 4">
    <name type="scientific">Xanthobacter tagetidis</name>
    <dbReference type="NCBI Taxonomy" id="60216"/>
    <lineage>
        <taxon>Bacteria</taxon>
        <taxon>Pseudomonadati</taxon>
        <taxon>Pseudomonadota</taxon>
        <taxon>Alphaproteobacteria</taxon>
        <taxon>Hyphomicrobiales</taxon>
        <taxon>Xanthobacteraceae</taxon>
        <taxon>Xanthobacter</taxon>
    </lineage>
</organism>
<reference evidence="3 4" key="1">
    <citation type="submission" date="2018-10" db="EMBL/GenBank/DDBJ databases">
        <title>Xanthobacter tagetidis genome sequencing and assembly.</title>
        <authorList>
            <person name="Maclea K.S."/>
            <person name="Goen A.E."/>
            <person name="Fatima S.A."/>
        </authorList>
    </citation>
    <scope>NUCLEOTIDE SEQUENCE [LARGE SCALE GENOMIC DNA]</scope>
    <source>
        <strain evidence="3 4">ATCC 700314</strain>
    </source>
</reference>
<keyword evidence="4" id="KW-1185">Reference proteome</keyword>
<dbReference type="SUPFAM" id="SSF53850">
    <property type="entry name" value="Periplasmic binding protein-like II"/>
    <property type="match status" value="1"/>
</dbReference>
<keyword evidence="2" id="KW-0732">Signal</keyword>
<comment type="similarity">
    <text evidence="1">Belongs to the UPF0065 (bug) family.</text>
</comment>
<feature type="chain" id="PRO_5017993933" evidence="2">
    <location>
        <begin position="24"/>
        <end position="322"/>
    </location>
</feature>
<dbReference type="RefSeq" id="WP_121623924.1">
    <property type="nucleotide sequence ID" value="NZ_JACIIW010000001.1"/>
</dbReference>
<dbReference type="PANTHER" id="PTHR42928">
    <property type="entry name" value="TRICARBOXYLATE-BINDING PROTEIN"/>
    <property type="match status" value="1"/>
</dbReference>
<accession>A0A3L7AB81</accession>
<dbReference type="InterPro" id="IPR005064">
    <property type="entry name" value="BUG"/>
</dbReference>
<evidence type="ECO:0000313" key="4">
    <source>
        <dbReference type="Proteomes" id="UP000269692"/>
    </source>
</evidence>
<dbReference type="OrthoDB" id="8443386at2"/>
<dbReference type="Pfam" id="PF03401">
    <property type="entry name" value="TctC"/>
    <property type="match status" value="1"/>
</dbReference>
<comment type="caution">
    <text evidence="3">The sequence shown here is derived from an EMBL/GenBank/DDBJ whole genome shotgun (WGS) entry which is preliminary data.</text>
</comment>
<protein>
    <submittedName>
        <fullName evidence="3">Tripartite tricarboxylate transporter substrate binding protein BugD</fullName>
    </submittedName>
</protein>
<gene>
    <name evidence="3" type="ORF">D9R14_13550</name>
</gene>
<evidence type="ECO:0000313" key="3">
    <source>
        <dbReference type="EMBL" id="RLP77746.1"/>
    </source>
</evidence>
<name>A0A3L7AB81_9HYPH</name>
<dbReference type="AlphaFoldDB" id="A0A3L7AB81"/>
<dbReference type="EMBL" id="RCTF01000010">
    <property type="protein sequence ID" value="RLP77746.1"/>
    <property type="molecule type" value="Genomic_DNA"/>
</dbReference>
<dbReference type="Proteomes" id="UP000269692">
    <property type="component" value="Unassembled WGS sequence"/>
</dbReference>
<dbReference type="InterPro" id="IPR042100">
    <property type="entry name" value="Bug_dom1"/>
</dbReference>
<feature type="signal peptide" evidence="2">
    <location>
        <begin position="1"/>
        <end position="23"/>
    </location>
</feature>
<dbReference type="PANTHER" id="PTHR42928:SF5">
    <property type="entry name" value="BLR1237 PROTEIN"/>
    <property type="match status" value="1"/>
</dbReference>
<dbReference type="PIRSF" id="PIRSF017082">
    <property type="entry name" value="YflP"/>
    <property type="match status" value="1"/>
</dbReference>
<evidence type="ECO:0000256" key="2">
    <source>
        <dbReference type="SAM" id="SignalP"/>
    </source>
</evidence>
<proteinExistence type="inferred from homology"/>
<dbReference type="Gene3D" id="3.40.190.10">
    <property type="entry name" value="Periplasmic binding protein-like II"/>
    <property type="match status" value="1"/>
</dbReference>
<evidence type="ECO:0000256" key="1">
    <source>
        <dbReference type="ARBA" id="ARBA00006987"/>
    </source>
</evidence>
<dbReference type="Gene3D" id="3.40.190.150">
    <property type="entry name" value="Bordetella uptake gene, domain 1"/>
    <property type="match status" value="1"/>
</dbReference>
<sequence>MRLGKWVAAAAAGLALATAGAQAQTFPSRPITMIVPFAAGGPSDAIARLVGQSMSASLGQQVVIENIAGAGGTAGAARLAKAAPDGYTILIHHVALAAGAALYGNLTYETTNAFAPLGLINYGPMVLLSKKDYPANTIAELLKMVKENGAKTTIAHAGVGSNAHLCGLLLQKALGVTLTEVGYRGTGPAMNDLMGGQVDLLCDQSTTAVPQIQAATIKAFAVTSKERLPVLKDIPTLEQAGLKGFEFVIWHGLYAPKGTPADVVGKLNGALQKALNDEAIVKRFVDVGTNVFPPSERSPDAHGARFAAEIAVWKSVIPKPVN</sequence>